<gene>
    <name evidence="2" type="ORF">Acr_22g0001970</name>
</gene>
<evidence type="ECO:0000313" key="2">
    <source>
        <dbReference type="EMBL" id="GFZ10799.1"/>
    </source>
</evidence>
<accession>A0A7J0GJ17</accession>
<dbReference type="AlphaFoldDB" id="A0A7J0GJ17"/>
<evidence type="ECO:0000313" key="3">
    <source>
        <dbReference type="Proteomes" id="UP000585474"/>
    </source>
</evidence>
<dbReference type="PANTHER" id="PTHR33913:SF1">
    <property type="entry name" value="DRBM DOMAIN-CONTAINING PROTEIN"/>
    <property type="match status" value="1"/>
</dbReference>
<name>A0A7J0GJ17_9ERIC</name>
<dbReference type="InterPro" id="IPR057235">
    <property type="entry name" value="DUF7913"/>
</dbReference>
<reference evidence="2 3" key="1">
    <citation type="submission" date="2019-07" db="EMBL/GenBank/DDBJ databases">
        <title>De Novo Assembly of kiwifruit Actinidia rufa.</title>
        <authorList>
            <person name="Sugita-Konishi S."/>
            <person name="Sato K."/>
            <person name="Mori E."/>
            <person name="Abe Y."/>
            <person name="Kisaki G."/>
            <person name="Hamano K."/>
            <person name="Suezawa K."/>
            <person name="Otani M."/>
            <person name="Fukuda T."/>
            <person name="Manabe T."/>
            <person name="Gomi K."/>
            <person name="Tabuchi M."/>
            <person name="Akimitsu K."/>
            <person name="Kataoka I."/>
        </authorList>
    </citation>
    <scope>NUCLEOTIDE SEQUENCE [LARGE SCALE GENOMIC DNA]</scope>
    <source>
        <strain evidence="3">cv. Fuchu</strain>
    </source>
</reference>
<dbReference type="PANTHER" id="PTHR33913">
    <property type="entry name" value="ALEURONE LAYER MORPHOGENESIS PROTEIN"/>
    <property type="match status" value="1"/>
</dbReference>
<sequence>MESSSSTSEVGAAEDVIQALLDYLVDPLLPLKSSGREVPSLAQQQSVAKQVPFDFCFLTPYSIFFWVLAI</sequence>
<dbReference type="Proteomes" id="UP000585474">
    <property type="component" value="Unassembled WGS sequence"/>
</dbReference>
<dbReference type="Pfam" id="PF25500">
    <property type="entry name" value="DUF7913"/>
    <property type="match status" value="1"/>
</dbReference>
<comment type="caution">
    <text evidence="2">The sequence shown here is derived from an EMBL/GenBank/DDBJ whole genome shotgun (WGS) entry which is preliminary data.</text>
</comment>
<feature type="domain" description="DUF7913" evidence="1">
    <location>
        <begin position="10"/>
        <end position="51"/>
    </location>
</feature>
<keyword evidence="3" id="KW-1185">Reference proteome</keyword>
<dbReference type="EMBL" id="BJWL01000022">
    <property type="protein sequence ID" value="GFZ10799.1"/>
    <property type="molecule type" value="Genomic_DNA"/>
</dbReference>
<dbReference type="OrthoDB" id="10642955at2759"/>
<organism evidence="2 3">
    <name type="scientific">Actinidia rufa</name>
    <dbReference type="NCBI Taxonomy" id="165716"/>
    <lineage>
        <taxon>Eukaryota</taxon>
        <taxon>Viridiplantae</taxon>
        <taxon>Streptophyta</taxon>
        <taxon>Embryophyta</taxon>
        <taxon>Tracheophyta</taxon>
        <taxon>Spermatophyta</taxon>
        <taxon>Magnoliopsida</taxon>
        <taxon>eudicotyledons</taxon>
        <taxon>Gunneridae</taxon>
        <taxon>Pentapetalae</taxon>
        <taxon>asterids</taxon>
        <taxon>Ericales</taxon>
        <taxon>Actinidiaceae</taxon>
        <taxon>Actinidia</taxon>
    </lineage>
</organism>
<protein>
    <recommendedName>
        <fullName evidence="1">DUF7913 domain-containing protein</fullName>
    </recommendedName>
</protein>
<evidence type="ECO:0000259" key="1">
    <source>
        <dbReference type="Pfam" id="PF25500"/>
    </source>
</evidence>
<proteinExistence type="predicted"/>